<sequence>MYCLERGPVDDRRPIAVVAALHGDEPCGAYAIADLLATDPAFQRRVKFVVANERAMEAGERYVDDDLNRAFPGDPHSRSHERRLAARLREELADAEVITFHSTDAEPTPFALLQNPSETTDAVVRATGLEQIVDISYVDGGLEDVVDGVAVECGPMRTRGAAESARGILERFLTARGALPGAVEPVDLDVYRVDGVVDRGDLAFTGRNFQRVHAGDAFAVDTTGDDGEITAPEPFTPVLMATDGYDDMLGFQATNVGPLSELEP</sequence>
<evidence type="ECO:0000256" key="2">
    <source>
        <dbReference type="ARBA" id="ARBA00022723"/>
    </source>
</evidence>
<dbReference type="GO" id="GO:0046872">
    <property type="term" value="F:metal ion binding"/>
    <property type="evidence" value="ECO:0007669"/>
    <property type="project" value="UniProtKB-KW"/>
</dbReference>
<dbReference type="Proteomes" id="UP001596395">
    <property type="component" value="Unassembled WGS sequence"/>
</dbReference>
<evidence type="ECO:0000256" key="4">
    <source>
        <dbReference type="ARBA" id="ARBA00022833"/>
    </source>
</evidence>
<dbReference type="Gene3D" id="3.40.630.10">
    <property type="entry name" value="Zn peptidases"/>
    <property type="match status" value="1"/>
</dbReference>
<name>A0ABD5VPM8_9EURY</name>
<dbReference type="InterPro" id="IPR055438">
    <property type="entry name" value="AstE_AspA_cat"/>
</dbReference>
<organism evidence="6 7">
    <name type="scientific">Halorubellus litoreus</name>
    <dbReference type="NCBI Taxonomy" id="755308"/>
    <lineage>
        <taxon>Archaea</taxon>
        <taxon>Methanobacteriati</taxon>
        <taxon>Methanobacteriota</taxon>
        <taxon>Stenosarchaea group</taxon>
        <taxon>Halobacteria</taxon>
        <taxon>Halobacteriales</taxon>
        <taxon>Halorubellaceae</taxon>
        <taxon>Halorubellus</taxon>
    </lineage>
</organism>
<dbReference type="PANTHER" id="PTHR15162">
    <property type="entry name" value="ASPARTOACYLASE"/>
    <property type="match status" value="1"/>
</dbReference>
<dbReference type="PANTHER" id="PTHR15162:SF7">
    <property type="entry name" value="SUCCINYLGLUTAMATE DESUCCINYLASE"/>
    <property type="match status" value="1"/>
</dbReference>
<evidence type="ECO:0000256" key="3">
    <source>
        <dbReference type="ARBA" id="ARBA00022801"/>
    </source>
</evidence>
<dbReference type="SUPFAM" id="SSF53187">
    <property type="entry name" value="Zn-dependent exopeptidases"/>
    <property type="match status" value="1"/>
</dbReference>
<dbReference type="AlphaFoldDB" id="A0ABD5VPM8"/>
<comment type="caution">
    <text evidence="6">The sequence shown here is derived from an EMBL/GenBank/DDBJ whole genome shotgun (WGS) entry which is preliminary data.</text>
</comment>
<keyword evidence="4" id="KW-0862">Zinc</keyword>
<keyword evidence="3" id="KW-0378">Hydrolase</keyword>
<keyword evidence="7" id="KW-1185">Reference proteome</keyword>
<dbReference type="GO" id="GO:0016787">
    <property type="term" value="F:hydrolase activity"/>
    <property type="evidence" value="ECO:0007669"/>
    <property type="project" value="UniProtKB-KW"/>
</dbReference>
<proteinExistence type="predicted"/>
<evidence type="ECO:0000313" key="6">
    <source>
        <dbReference type="EMBL" id="MFC6954826.1"/>
    </source>
</evidence>
<dbReference type="InterPro" id="IPR050178">
    <property type="entry name" value="AspA/AstE_fam"/>
</dbReference>
<accession>A0ABD5VPM8</accession>
<comment type="cofactor">
    <cofactor evidence="1">
        <name>Zn(2+)</name>
        <dbReference type="ChEBI" id="CHEBI:29105"/>
    </cofactor>
</comment>
<gene>
    <name evidence="6" type="ORF">ACFQGB_18315</name>
</gene>
<evidence type="ECO:0000256" key="1">
    <source>
        <dbReference type="ARBA" id="ARBA00001947"/>
    </source>
</evidence>
<keyword evidence="2" id="KW-0479">Metal-binding</keyword>
<evidence type="ECO:0000259" key="5">
    <source>
        <dbReference type="Pfam" id="PF24827"/>
    </source>
</evidence>
<dbReference type="EMBL" id="JBHSXN010000004">
    <property type="protein sequence ID" value="MFC6954826.1"/>
    <property type="molecule type" value="Genomic_DNA"/>
</dbReference>
<reference evidence="6 7" key="1">
    <citation type="journal article" date="2019" name="Int. J. Syst. Evol. Microbiol.">
        <title>The Global Catalogue of Microorganisms (GCM) 10K type strain sequencing project: providing services to taxonomists for standard genome sequencing and annotation.</title>
        <authorList>
            <consortium name="The Broad Institute Genomics Platform"/>
            <consortium name="The Broad Institute Genome Sequencing Center for Infectious Disease"/>
            <person name="Wu L."/>
            <person name="Ma J."/>
        </authorList>
    </citation>
    <scope>NUCLEOTIDE SEQUENCE [LARGE SCALE GENOMIC DNA]</scope>
    <source>
        <strain evidence="6 7">GX26</strain>
    </source>
</reference>
<protein>
    <submittedName>
        <fullName evidence="6">Succinylglutamate desuccinylase/aspartoacylase family protein</fullName>
    </submittedName>
</protein>
<dbReference type="Pfam" id="PF24827">
    <property type="entry name" value="AstE_AspA_cat"/>
    <property type="match status" value="1"/>
</dbReference>
<dbReference type="RefSeq" id="WP_336351769.1">
    <property type="nucleotide sequence ID" value="NZ_JAZAQL010000004.1"/>
</dbReference>
<feature type="domain" description="Succinylglutamate desuccinylase/Aspartoacylase catalytic" evidence="5">
    <location>
        <begin position="15"/>
        <end position="94"/>
    </location>
</feature>
<evidence type="ECO:0000313" key="7">
    <source>
        <dbReference type="Proteomes" id="UP001596395"/>
    </source>
</evidence>